<dbReference type="InterPro" id="IPR002818">
    <property type="entry name" value="DJ-1/PfpI"/>
</dbReference>
<sequence length="321" mass="36081">MHTVAILIYDHVNPFELAVATEVFGLDRPDLGVEWYRTFVCAVESRPIPTRSGFSIFTTYDLTHMREANTVIVPSTTPGDIAVPDQLLEALREAYQQGTRIVSFCTGAFVLAAAGLLNGRRAATHWLWSAQLAQHYPLVRVDPSVLYVDNGQVLTSAGTAASIDLALHIVRKDYGAEIASAVARRMVVPPLREGGQAQYIQSSIPNHLEPSPFSAILQWMNTHLHEELTIERLALEMKMSQRTFARHFQQATGTTPHRWLLQQRILQAQRLLETTDESVERIASFCGFSSAAMLRIHFQHLVRTSPQAYRRAFNFKRATRS</sequence>
<dbReference type="Gene3D" id="1.10.10.60">
    <property type="entry name" value="Homeodomain-like"/>
    <property type="match status" value="1"/>
</dbReference>
<dbReference type="OrthoDB" id="9801721at2"/>
<dbReference type="InterPro" id="IPR009057">
    <property type="entry name" value="Homeodomain-like_sf"/>
</dbReference>
<keyword evidence="2" id="KW-0804">Transcription</keyword>
<keyword evidence="1" id="KW-0805">Transcription regulation</keyword>
<gene>
    <name evidence="4" type="ORF">EPA93_26935</name>
</gene>
<dbReference type="Proteomes" id="UP000290365">
    <property type="component" value="Chromosome"/>
</dbReference>
<dbReference type="AlphaFoldDB" id="A0A4V0Z0L1"/>
<keyword evidence="5" id="KW-1185">Reference proteome</keyword>
<feature type="domain" description="HTH araC/xylS-type" evidence="3">
    <location>
        <begin position="214"/>
        <end position="312"/>
    </location>
</feature>
<dbReference type="SUPFAM" id="SSF46689">
    <property type="entry name" value="Homeodomain-like"/>
    <property type="match status" value="2"/>
</dbReference>
<dbReference type="EMBL" id="CP035758">
    <property type="protein sequence ID" value="QBD83601.1"/>
    <property type="molecule type" value="Genomic_DNA"/>
</dbReference>
<organism evidence="4 5">
    <name type="scientific">Ktedonosporobacter rubrisoli</name>
    <dbReference type="NCBI Taxonomy" id="2509675"/>
    <lineage>
        <taxon>Bacteria</taxon>
        <taxon>Bacillati</taxon>
        <taxon>Chloroflexota</taxon>
        <taxon>Ktedonobacteria</taxon>
        <taxon>Ktedonobacterales</taxon>
        <taxon>Ktedonosporobacteraceae</taxon>
        <taxon>Ktedonosporobacter</taxon>
    </lineage>
</organism>
<dbReference type="PROSITE" id="PS01124">
    <property type="entry name" value="HTH_ARAC_FAMILY_2"/>
    <property type="match status" value="1"/>
</dbReference>
<dbReference type="InterPro" id="IPR018060">
    <property type="entry name" value="HTH_AraC"/>
</dbReference>
<dbReference type="InterPro" id="IPR029062">
    <property type="entry name" value="Class_I_gatase-like"/>
</dbReference>
<dbReference type="PANTHER" id="PTHR43130">
    <property type="entry name" value="ARAC-FAMILY TRANSCRIPTIONAL REGULATOR"/>
    <property type="match status" value="1"/>
</dbReference>
<reference evidence="4 5" key="1">
    <citation type="submission" date="2019-01" db="EMBL/GenBank/DDBJ databases">
        <title>Ktedonosporobacter rubrisoli SCAWS-G2.</title>
        <authorList>
            <person name="Huang Y."/>
            <person name="Yan B."/>
        </authorList>
    </citation>
    <scope>NUCLEOTIDE SEQUENCE [LARGE SCALE GENOMIC DNA]</scope>
    <source>
        <strain evidence="4 5">SCAWS-G2</strain>
    </source>
</reference>
<dbReference type="Pfam" id="PF01965">
    <property type="entry name" value="DJ-1_PfpI"/>
    <property type="match status" value="1"/>
</dbReference>
<name>A0A4V0Z0L1_KTERU</name>
<protein>
    <submittedName>
        <fullName evidence="4">Helix-turn-helix domain-containing protein</fullName>
    </submittedName>
</protein>
<dbReference type="GO" id="GO:0003700">
    <property type="term" value="F:DNA-binding transcription factor activity"/>
    <property type="evidence" value="ECO:0007669"/>
    <property type="project" value="InterPro"/>
</dbReference>
<proteinExistence type="predicted"/>
<dbReference type="Pfam" id="PF12833">
    <property type="entry name" value="HTH_18"/>
    <property type="match status" value="1"/>
</dbReference>
<accession>A0A4V0Z0L1</accession>
<dbReference type="InterPro" id="IPR052158">
    <property type="entry name" value="INH-QAR"/>
</dbReference>
<dbReference type="CDD" id="cd03137">
    <property type="entry name" value="GATase1_AraC_1"/>
    <property type="match status" value="1"/>
</dbReference>
<evidence type="ECO:0000256" key="1">
    <source>
        <dbReference type="ARBA" id="ARBA00023015"/>
    </source>
</evidence>
<dbReference type="SUPFAM" id="SSF52317">
    <property type="entry name" value="Class I glutamine amidotransferase-like"/>
    <property type="match status" value="1"/>
</dbReference>
<evidence type="ECO:0000259" key="3">
    <source>
        <dbReference type="PROSITE" id="PS01124"/>
    </source>
</evidence>
<dbReference type="Gene3D" id="3.40.50.880">
    <property type="match status" value="1"/>
</dbReference>
<evidence type="ECO:0000313" key="5">
    <source>
        <dbReference type="Proteomes" id="UP000290365"/>
    </source>
</evidence>
<dbReference type="PANTHER" id="PTHR43130:SF3">
    <property type="entry name" value="HTH-TYPE TRANSCRIPTIONAL REGULATOR RV1931C"/>
    <property type="match status" value="1"/>
</dbReference>
<evidence type="ECO:0000313" key="4">
    <source>
        <dbReference type="EMBL" id="QBD83601.1"/>
    </source>
</evidence>
<dbReference type="KEGG" id="kbs:EPA93_26935"/>
<evidence type="ECO:0000256" key="2">
    <source>
        <dbReference type="ARBA" id="ARBA00023163"/>
    </source>
</evidence>
<dbReference type="GO" id="GO:0043565">
    <property type="term" value="F:sequence-specific DNA binding"/>
    <property type="evidence" value="ECO:0007669"/>
    <property type="project" value="InterPro"/>
</dbReference>
<dbReference type="SMART" id="SM00342">
    <property type="entry name" value="HTH_ARAC"/>
    <property type="match status" value="1"/>
</dbReference>